<dbReference type="EMBL" id="JAACJO010000009">
    <property type="protein sequence ID" value="KAF5354189.1"/>
    <property type="molecule type" value="Genomic_DNA"/>
</dbReference>
<comment type="caution">
    <text evidence="2">The sequence shown here is derived from an EMBL/GenBank/DDBJ whole genome shotgun (WGS) entry which is preliminary data.</text>
</comment>
<keyword evidence="3" id="KW-1185">Reference proteome</keyword>
<evidence type="ECO:0000313" key="2">
    <source>
        <dbReference type="EMBL" id="KAF5354189.1"/>
    </source>
</evidence>
<evidence type="ECO:0000259" key="1">
    <source>
        <dbReference type="Pfam" id="PF17667"/>
    </source>
</evidence>
<dbReference type="Pfam" id="PF17667">
    <property type="entry name" value="Pkinase_fungal"/>
    <property type="match status" value="2"/>
</dbReference>
<gene>
    <name evidence="2" type="ORF">D9756_007164</name>
</gene>
<evidence type="ECO:0000313" key="3">
    <source>
        <dbReference type="Proteomes" id="UP000559027"/>
    </source>
</evidence>
<name>A0A8H5D6Q9_9AGAR</name>
<reference evidence="2 3" key="1">
    <citation type="journal article" date="2020" name="ISME J.">
        <title>Uncovering the hidden diversity of litter-decomposition mechanisms in mushroom-forming fungi.</title>
        <authorList>
            <person name="Floudas D."/>
            <person name="Bentzer J."/>
            <person name="Ahren D."/>
            <person name="Johansson T."/>
            <person name="Persson P."/>
            <person name="Tunlid A."/>
        </authorList>
    </citation>
    <scope>NUCLEOTIDE SEQUENCE [LARGE SCALE GENOMIC DNA]</scope>
    <source>
        <strain evidence="2 3">CBS 146.42</strain>
    </source>
</reference>
<proteinExistence type="predicted"/>
<feature type="domain" description="Fungal-type protein kinase" evidence="1">
    <location>
        <begin position="110"/>
        <end position="295"/>
    </location>
</feature>
<dbReference type="OrthoDB" id="5569250at2759"/>
<dbReference type="SUPFAM" id="SSF56112">
    <property type="entry name" value="Protein kinase-like (PK-like)"/>
    <property type="match status" value="1"/>
</dbReference>
<dbReference type="InterPro" id="IPR011009">
    <property type="entry name" value="Kinase-like_dom_sf"/>
</dbReference>
<sequence>MAQTIESHLLHGCVDLQRHLLPEAEEPGSFEEMTRALGIESLESKTAKAQEKQFRSPDEFVRLANALLVERRTKNLLFTDVRAKTVRDHPTSTTARPDIIAYDPQQSPYPPYLWSSVEFVAKFRSKGRTMEQCRNRTKAHAVYLLQARPDLRFVIALLVEYDSLELYTCSHLGFKRYRPKDSAATLDAIVEYLASGQQAARDQFLTRTKDSASQSMGAFDLMECGGENKPCLDYRHLKTSHPLGCRTHIFVTSNLSGPPPLVIKDQYKKKNRRWAEMEILKHIHKDEFPGVVRVTFFNEYNKSPLDGYVKTRIGLEDHGSTFLDLRTPREVLYAIYDLLEVTRRLFQDRQVLHRDISAFNFIIPSFERIGRSNKAPIGFIRHLLDTLHDPRAPPQGPFIILIDFDCAEIYDAKAPFFRQTGTPIFMARAVQFQRPLAEENWKPFDFQFIELDDVAAKIYQKFYPMRMEIFGNEKLTPEDSHKHIDSGFRHELRHDGESIVWVFLYWLMRAVNHLK</sequence>
<dbReference type="AlphaFoldDB" id="A0A8H5D6Q9"/>
<protein>
    <recommendedName>
        <fullName evidence="1">Fungal-type protein kinase domain-containing protein</fullName>
    </recommendedName>
</protein>
<feature type="domain" description="Fungal-type protein kinase" evidence="1">
    <location>
        <begin position="307"/>
        <end position="505"/>
    </location>
</feature>
<dbReference type="Proteomes" id="UP000559027">
    <property type="component" value="Unassembled WGS sequence"/>
</dbReference>
<dbReference type="InterPro" id="IPR040976">
    <property type="entry name" value="Pkinase_fungal"/>
</dbReference>
<organism evidence="2 3">
    <name type="scientific">Leucocoprinus leucothites</name>
    <dbReference type="NCBI Taxonomy" id="201217"/>
    <lineage>
        <taxon>Eukaryota</taxon>
        <taxon>Fungi</taxon>
        <taxon>Dikarya</taxon>
        <taxon>Basidiomycota</taxon>
        <taxon>Agaricomycotina</taxon>
        <taxon>Agaricomycetes</taxon>
        <taxon>Agaricomycetidae</taxon>
        <taxon>Agaricales</taxon>
        <taxon>Agaricineae</taxon>
        <taxon>Agaricaceae</taxon>
        <taxon>Leucocoprinus</taxon>
    </lineage>
</organism>
<accession>A0A8H5D6Q9</accession>